<dbReference type="InterPro" id="IPR036188">
    <property type="entry name" value="FAD/NAD-bd_sf"/>
</dbReference>
<evidence type="ECO:0000313" key="3">
    <source>
        <dbReference type="EMBL" id="KAH9316122.1"/>
    </source>
</evidence>
<feature type="non-terminal residue" evidence="3">
    <location>
        <position position="1"/>
    </location>
</feature>
<dbReference type="GO" id="GO:0071949">
    <property type="term" value="F:FAD binding"/>
    <property type="evidence" value="ECO:0007669"/>
    <property type="project" value="InterPro"/>
</dbReference>
<keyword evidence="1" id="KW-0560">Oxidoreductase</keyword>
<feature type="domain" description="FAD-binding" evidence="2">
    <location>
        <begin position="8"/>
        <end position="218"/>
    </location>
</feature>
<keyword evidence="1" id="KW-0503">Monooxygenase</keyword>
<dbReference type="InterPro" id="IPR002938">
    <property type="entry name" value="FAD-bd"/>
</dbReference>
<dbReference type="GO" id="GO:0070189">
    <property type="term" value="P:kynurenine metabolic process"/>
    <property type="evidence" value="ECO:0007669"/>
    <property type="project" value="TreeGrafter"/>
</dbReference>
<evidence type="ECO:0000313" key="4">
    <source>
        <dbReference type="Proteomes" id="UP000824469"/>
    </source>
</evidence>
<name>A0AA38G4Y0_TAXCH</name>
<sequence length="243" mass="27234">DMCGAGGVVIVGAGPSGLLLAHLILSNSRPHLLPVRIFDSRSDPSTPIPTYKRRQYCVGLSARGRDAVSHVGNLWEAVQEKGVPTSQFVVHTGFRSIVLKRNPDKPSLLINQRALAGTLISELRKRYPKDQLEIHFDKRCVWADFDAHTVTFGNSNEEPTQYNLLVGADGVRSTVREEFIRQRGFDYQQINTPYTFKVLNVSRPPDLSPNAVHTFRRSKQEVEGQQSWFSFLNFLGPAKGFIT</sequence>
<dbReference type="PANTHER" id="PTHR46028:SF5">
    <property type="entry name" value="KYNURENINE 3-MONOOXYGENASE"/>
    <property type="match status" value="1"/>
</dbReference>
<evidence type="ECO:0000256" key="1">
    <source>
        <dbReference type="ARBA" id="ARBA00023033"/>
    </source>
</evidence>
<gene>
    <name evidence="3" type="ORF">KI387_024749</name>
</gene>
<dbReference type="SUPFAM" id="SSF51905">
    <property type="entry name" value="FAD/NAD(P)-binding domain"/>
    <property type="match status" value="1"/>
</dbReference>
<organism evidence="3 4">
    <name type="scientific">Taxus chinensis</name>
    <name type="common">Chinese yew</name>
    <name type="synonym">Taxus wallichiana var. chinensis</name>
    <dbReference type="NCBI Taxonomy" id="29808"/>
    <lineage>
        <taxon>Eukaryota</taxon>
        <taxon>Viridiplantae</taxon>
        <taxon>Streptophyta</taxon>
        <taxon>Embryophyta</taxon>
        <taxon>Tracheophyta</taxon>
        <taxon>Spermatophyta</taxon>
        <taxon>Pinopsida</taxon>
        <taxon>Pinidae</taxon>
        <taxon>Conifers II</taxon>
        <taxon>Cupressales</taxon>
        <taxon>Taxaceae</taxon>
        <taxon>Taxus</taxon>
    </lineage>
</organism>
<comment type="caution">
    <text evidence="3">The sequence shown here is derived from an EMBL/GenBank/DDBJ whole genome shotgun (WGS) entry which is preliminary data.</text>
</comment>
<dbReference type="EMBL" id="JAHRHJ020000005">
    <property type="protein sequence ID" value="KAH9316122.1"/>
    <property type="molecule type" value="Genomic_DNA"/>
</dbReference>
<keyword evidence="4" id="KW-1185">Reference proteome</keyword>
<dbReference type="GO" id="GO:0004502">
    <property type="term" value="F:kynurenine 3-monooxygenase activity"/>
    <property type="evidence" value="ECO:0007669"/>
    <property type="project" value="TreeGrafter"/>
</dbReference>
<dbReference type="PANTHER" id="PTHR46028">
    <property type="entry name" value="KYNURENINE 3-MONOOXYGENASE"/>
    <property type="match status" value="1"/>
</dbReference>
<dbReference type="AlphaFoldDB" id="A0AA38G4Y0"/>
<protein>
    <recommendedName>
        <fullName evidence="2">FAD-binding domain-containing protein</fullName>
    </recommendedName>
</protein>
<accession>A0AA38G4Y0</accession>
<reference evidence="3 4" key="1">
    <citation type="journal article" date="2021" name="Nat. Plants">
        <title>The Taxus genome provides insights into paclitaxel biosynthesis.</title>
        <authorList>
            <person name="Xiong X."/>
            <person name="Gou J."/>
            <person name="Liao Q."/>
            <person name="Li Y."/>
            <person name="Zhou Q."/>
            <person name="Bi G."/>
            <person name="Li C."/>
            <person name="Du R."/>
            <person name="Wang X."/>
            <person name="Sun T."/>
            <person name="Guo L."/>
            <person name="Liang H."/>
            <person name="Lu P."/>
            <person name="Wu Y."/>
            <person name="Zhang Z."/>
            <person name="Ro D.K."/>
            <person name="Shang Y."/>
            <person name="Huang S."/>
            <person name="Yan J."/>
        </authorList>
    </citation>
    <scope>NUCLEOTIDE SEQUENCE [LARGE SCALE GENOMIC DNA]</scope>
    <source>
        <strain evidence="3">Ta-2019</strain>
    </source>
</reference>
<dbReference type="Gene3D" id="3.50.50.60">
    <property type="entry name" value="FAD/NAD(P)-binding domain"/>
    <property type="match status" value="1"/>
</dbReference>
<dbReference type="Proteomes" id="UP000824469">
    <property type="component" value="Unassembled WGS sequence"/>
</dbReference>
<evidence type="ECO:0000259" key="2">
    <source>
        <dbReference type="Pfam" id="PF01494"/>
    </source>
</evidence>
<dbReference type="PRINTS" id="PR00420">
    <property type="entry name" value="RNGMNOXGNASE"/>
</dbReference>
<proteinExistence type="predicted"/>
<dbReference type="Pfam" id="PF01494">
    <property type="entry name" value="FAD_binding_3"/>
    <property type="match status" value="1"/>
</dbReference>